<feature type="compositionally biased region" description="Polar residues" evidence="1">
    <location>
        <begin position="147"/>
        <end position="160"/>
    </location>
</feature>
<dbReference type="Proteomes" id="UP000054248">
    <property type="component" value="Unassembled WGS sequence"/>
</dbReference>
<name>A0A0C3PZT2_9AGAM</name>
<evidence type="ECO:0000313" key="3">
    <source>
        <dbReference type="Proteomes" id="UP000054248"/>
    </source>
</evidence>
<dbReference type="HOGENOM" id="CLU_763313_0_0_1"/>
<protein>
    <submittedName>
        <fullName evidence="2">Uncharacterized protein</fullName>
    </submittedName>
</protein>
<evidence type="ECO:0000313" key="2">
    <source>
        <dbReference type="EMBL" id="KIO15461.1"/>
    </source>
</evidence>
<feature type="region of interest" description="Disordered" evidence="1">
    <location>
        <begin position="129"/>
        <end position="286"/>
    </location>
</feature>
<feature type="compositionally biased region" description="Low complexity" evidence="1">
    <location>
        <begin position="184"/>
        <end position="199"/>
    </location>
</feature>
<proteinExistence type="predicted"/>
<feature type="compositionally biased region" description="Low complexity" evidence="1">
    <location>
        <begin position="262"/>
        <end position="275"/>
    </location>
</feature>
<accession>A0A0C3PZT2</accession>
<sequence length="363" mass="39044">MATCRKRVSTLGISNLDNNDSNAVPIRRDIGRLQMTAQPTPIRYPVPGDVPIRERFAVFLPSQPDSNFDASGRNRSAQSYLPSGAANARPLSFLQSSSDADAETIPKHRARKLGRRAFDLCKIGHNIQTPCTTPQVIPKADPGPGVTQGSPILQETSPRQPRSPYPARTVKRRPAPPLPTPETLSNSLPSPLDLSFLASGGAQPTRPAKRRPALLIPSPETLSKPLPPPLDLRFLASGRDQSARSPLASGPRTARPFNFVESSTSSPSRSTIPPSQYNFPRDGQNQLPQANHVAKLESDASPTTLSSTLDELVYLSIPPSRLTILDSSEVGCGRYGEVLLATLDSSSQTPTSELLGQEESVNA</sequence>
<dbReference type="EMBL" id="KN824052">
    <property type="protein sequence ID" value="KIO15461.1"/>
    <property type="molecule type" value="Genomic_DNA"/>
</dbReference>
<reference evidence="3" key="2">
    <citation type="submission" date="2015-01" db="EMBL/GenBank/DDBJ databases">
        <title>Evolutionary Origins and Diversification of the Mycorrhizal Mutualists.</title>
        <authorList>
            <consortium name="DOE Joint Genome Institute"/>
            <consortium name="Mycorrhizal Genomics Consortium"/>
            <person name="Kohler A."/>
            <person name="Kuo A."/>
            <person name="Nagy L.G."/>
            <person name="Floudas D."/>
            <person name="Copeland A."/>
            <person name="Barry K.W."/>
            <person name="Cichocki N."/>
            <person name="Veneault-Fourrey C."/>
            <person name="LaButti K."/>
            <person name="Lindquist E.A."/>
            <person name="Lipzen A."/>
            <person name="Lundell T."/>
            <person name="Morin E."/>
            <person name="Murat C."/>
            <person name="Riley R."/>
            <person name="Ohm R."/>
            <person name="Sun H."/>
            <person name="Tunlid A."/>
            <person name="Henrissat B."/>
            <person name="Grigoriev I.V."/>
            <person name="Hibbett D.S."/>
            <person name="Martin F."/>
        </authorList>
    </citation>
    <scope>NUCLEOTIDE SEQUENCE [LARGE SCALE GENOMIC DNA]</scope>
    <source>
        <strain evidence="3">MUT 4182</strain>
    </source>
</reference>
<gene>
    <name evidence="2" type="ORF">M407DRAFT_211886</name>
</gene>
<reference evidence="2 3" key="1">
    <citation type="submission" date="2014-04" db="EMBL/GenBank/DDBJ databases">
        <authorList>
            <consortium name="DOE Joint Genome Institute"/>
            <person name="Kuo A."/>
            <person name="Girlanda M."/>
            <person name="Perotto S."/>
            <person name="Kohler A."/>
            <person name="Nagy L.G."/>
            <person name="Floudas D."/>
            <person name="Copeland A."/>
            <person name="Barry K.W."/>
            <person name="Cichocki N."/>
            <person name="Veneault-Fourrey C."/>
            <person name="LaButti K."/>
            <person name="Lindquist E.A."/>
            <person name="Lipzen A."/>
            <person name="Lundell T."/>
            <person name="Morin E."/>
            <person name="Murat C."/>
            <person name="Sun H."/>
            <person name="Tunlid A."/>
            <person name="Henrissat B."/>
            <person name="Grigoriev I.V."/>
            <person name="Hibbett D.S."/>
            <person name="Martin F."/>
            <person name="Nordberg H.P."/>
            <person name="Cantor M.N."/>
            <person name="Hua S.X."/>
        </authorList>
    </citation>
    <scope>NUCLEOTIDE SEQUENCE [LARGE SCALE GENOMIC DNA]</scope>
    <source>
        <strain evidence="2 3">MUT 4182</strain>
    </source>
</reference>
<organism evidence="2 3">
    <name type="scientific">Tulasnella calospora MUT 4182</name>
    <dbReference type="NCBI Taxonomy" id="1051891"/>
    <lineage>
        <taxon>Eukaryota</taxon>
        <taxon>Fungi</taxon>
        <taxon>Dikarya</taxon>
        <taxon>Basidiomycota</taxon>
        <taxon>Agaricomycotina</taxon>
        <taxon>Agaricomycetes</taxon>
        <taxon>Cantharellales</taxon>
        <taxon>Tulasnellaceae</taxon>
        <taxon>Tulasnella</taxon>
    </lineage>
</organism>
<keyword evidence="3" id="KW-1185">Reference proteome</keyword>
<evidence type="ECO:0000256" key="1">
    <source>
        <dbReference type="SAM" id="MobiDB-lite"/>
    </source>
</evidence>
<dbReference type="AlphaFoldDB" id="A0A0C3PZT2"/>